<accession>A0ABS2IS45</accession>
<evidence type="ECO:0000256" key="1">
    <source>
        <dbReference type="SAM" id="SignalP"/>
    </source>
</evidence>
<gene>
    <name evidence="2" type="ORF">JQX11_06940</name>
</gene>
<keyword evidence="1" id="KW-0732">Signal</keyword>
<reference evidence="2 3" key="1">
    <citation type="submission" date="2021-02" db="EMBL/GenBank/DDBJ databases">
        <authorList>
            <person name="Ra J.-S."/>
        </authorList>
    </citation>
    <scope>NUCLEOTIDE SEQUENCE [LARGE SCALE GENOMIC DNA]</scope>
    <source>
        <strain evidence="2 3">MMS20-R1-14</strain>
    </source>
</reference>
<proteinExistence type="predicted"/>
<feature type="signal peptide" evidence="1">
    <location>
        <begin position="1"/>
        <end position="34"/>
    </location>
</feature>
<organism evidence="2 3">
    <name type="scientific">Micromonospora humida</name>
    <dbReference type="NCBI Taxonomy" id="2809018"/>
    <lineage>
        <taxon>Bacteria</taxon>
        <taxon>Bacillati</taxon>
        <taxon>Actinomycetota</taxon>
        <taxon>Actinomycetes</taxon>
        <taxon>Micromonosporales</taxon>
        <taxon>Micromonosporaceae</taxon>
        <taxon>Micromonospora</taxon>
    </lineage>
</organism>
<dbReference type="EMBL" id="JAFEUC010000002">
    <property type="protein sequence ID" value="MBM7076081.1"/>
    <property type="molecule type" value="Genomic_DNA"/>
</dbReference>
<evidence type="ECO:0000313" key="3">
    <source>
        <dbReference type="Proteomes" id="UP001518872"/>
    </source>
</evidence>
<feature type="chain" id="PRO_5047289858" evidence="1">
    <location>
        <begin position="35"/>
        <end position="143"/>
    </location>
</feature>
<dbReference type="RefSeq" id="WP_204924105.1">
    <property type="nucleotide sequence ID" value="NZ_JAFEUC010000002.1"/>
</dbReference>
<comment type="caution">
    <text evidence="2">The sequence shown here is derived from an EMBL/GenBank/DDBJ whole genome shotgun (WGS) entry which is preliminary data.</text>
</comment>
<dbReference type="InterPro" id="IPR006311">
    <property type="entry name" value="TAT_signal"/>
</dbReference>
<keyword evidence="3" id="KW-1185">Reference proteome</keyword>
<protein>
    <submittedName>
        <fullName evidence="2">Uncharacterized protein</fullName>
    </submittedName>
</protein>
<evidence type="ECO:0000313" key="2">
    <source>
        <dbReference type="EMBL" id="MBM7076081.1"/>
    </source>
</evidence>
<name>A0ABS2IS45_9ACTN</name>
<sequence length="143" mass="15442">MTSKLFESRRLLASAVAAVGAVALVVAPTTPAAASTIRDGWVQLCPWGNYRVHLEYVDLNNHTVQLGPVLDPGADCWWGPVPTGSESTLFWVIGHFNTSSGTFEVIGPSRQYETFYNGVDGIGFAAEGTTASGGRKDAHYYRY</sequence>
<dbReference type="Proteomes" id="UP001518872">
    <property type="component" value="Unassembled WGS sequence"/>
</dbReference>
<dbReference type="PROSITE" id="PS51318">
    <property type="entry name" value="TAT"/>
    <property type="match status" value="1"/>
</dbReference>